<evidence type="ECO:0000313" key="1">
    <source>
        <dbReference type="EMBL" id="XBH01371.1"/>
    </source>
</evidence>
<name>A0AAU7C7Z1_9BACT</name>
<proteinExistence type="predicted"/>
<dbReference type="SUPFAM" id="SSF158682">
    <property type="entry name" value="TerB-like"/>
    <property type="match status" value="1"/>
</dbReference>
<sequence length="158" mass="17531">MGFLDALRHALTADSESKREASAIPLVVEPGGIVEESGADAGPAGPPAPAGQYDRAQWHKKLKRILDELPASKTEWDDLMYEARALEFDPEWVVRTQYEEFQLLVRRIVSDRIVTEPEHRKLDLARELLGVSEAQAEAAVHAIVAEAESFFGKPVRDA</sequence>
<protein>
    <submittedName>
        <fullName evidence="1">Uncharacterized protein</fullName>
    </submittedName>
</protein>
<organism evidence="1">
    <name type="scientific">Singulisphaera sp. Ch08</name>
    <dbReference type="NCBI Taxonomy" id="3120278"/>
    <lineage>
        <taxon>Bacteria</taxon>
        <taxon>Pseudomonadati</taxon>
        <taxon>Planctomycetota</taxon>
        <taxon>Planctomycetia</taxon>
        <taxon>Isosphaerales</taxon>
        <taxon>Isosphaeraceae</taxon>
        <taxon>Singulisphaera</taxon>
    </lineage>
</organism>
<reference evidence="1" key="1">
    <citation type="submission" date="2024-05" db="EMBL/GenBank/DDBJ databases">
        <title>Planctomycetes of the genus Singulisphaera possess chitinolytic capabilities.</title>
        <authorList>
            <person name="Ivanova A."/>
        </authorList>
    </citation>
    <scope>NUCLEOTIDE SEQUENCE</scope>
    <source>
        <strain evidence="1">Ch08T</strain>
    </source>
</reference>
<dbReference type="RefSeq" id="WP_406694071.1">
    <property type="nucleotide sequence ID" value="NZ_CP155447.1"/>
</dbReference>
<dbReference type="AlphaFoldDB" id="A0AAU7C7Z1"/>
<dbReference type="InterPro" id="IPR029024">
    <property type="entry name" value="TerB-like"/>
</dbReference>
<gene>
    <name evidence="1" type="ORF">V5E97_23800</name>
</gene>
<dbReference type="EMBL" id="CP155447">
    <property type="protein sequence ID" value="XBH01371.1"/>
    <property type="molecule type" value="Genomic_DNA"/>
</dbReference>
<accession>A0AAU7C7Z1</accession>